<dbReference type="EMBL" id="GBRH01258118">
    <property type="protein sequence ID" value="JAD39777.1"/>
    <property type="molecule type" value="Transcribed_RNA"/>
</dbReference>
<evidence type="ECO:0000313" key="1">
    <source>
        <dbReference type="EMBL" id="JAD39777.1"/>
    </source>
</evidence>
<protein>
    <submittedName>
        <fullName evidence="1">Uncharacterized protein</fullName>
    </submittedName>
</protein>
<organism evidence="1">
    <name type="scientific">Arundo donax</name>
    <name type="common">Giant reed</name>
    <name type="synonym">Donax arundinaceus</name>
    <dbReference type="NCBI Taxonomy" id="35708"/>
    <lineage>
        <taxon>Eukaryota</taxon>
        <taxon>Viridiplantae</taxon>
        <taxon>Streptophyta</taxon>
        <taxon>Embryophyta</taxon>
        <taxon>Tracheophyta</taxon>
        <taxon>Spermatophyta</taxon>
        <taxon>Magnoliopsida</taxon>
        <taxon>Liliopsida</taxon>
        <taxon>Poales</taxon>
        <taxon>Poaceae</taxon>
        <taxon>PACMAD clade</taxon>
        <taxon>Arundinoideae</taxon>
        <taxon>Arundineae</taxon>
        <taxon>Arundo</taxon>
    </lineage>
</organism>
<reference evidence="1" key="2">
    <citation type="journal article" date="2015" name="Data Brief">
        <title>Shoot transcriptome of the giant reed, Arundo donax.</title>
        <authorList>
            <person name="Barrero R.A."/>
            <person name="Guerrero F.D."/>
            <person name="Moolhuijzen P."/>
            <person name="Goolsby J.A."/>
            <person name="Tidwell J."/>
            <person name="Bellgard S.E."/>
            <person name="Bellgard M.I."/>
        </authorList>
    </citation>
    <scope>NUCLEOTIDE SEQUENCE</scope>
    <source>
        <tissue evidence="1">Shoot tissue taken approximately 20 cm above the soil surface</tissue>
    </source>
</reference>
<reference evidence="1" key="1">
    <citation type="submission" date="2014-09" db="EMBL/GenBank/DDBJ databases">
        <authorList>
            <person name="Magalhaes I.L.F."/>
            <person name="Oliveira U."/>
            <person name="Santos F.R."/>
            <person name="Vidigal T.H.D.A."/>
            <person name="Brescovit A.D."/>
            <person name="Santos A.J."/>
        </authorList>
    </citation>
    <scope>NUCLEOTIDE SEQUENCE</scope>
    <source>
        <tissue evidence="1">Shoot tissue taken approximately 20 cm above the soil surface</tissue>
    </source>
</reference>
<sequence>MEVYLATCSVLFKFVTYDLD</sequence>
<accession>A0A0A8ZYB3</accession>
<proteinExistence type="predicted"/>
<dbReference type="AlphaFoldDB" id="A0A0A8ZYB3"/>
<name>A0A0A8ZYB3_ARUDO</name>